<dbReference type="Pfam" id="PF25209">
    <property type="entry name" value="Phage_capsid_4"/>
    <property type="match status" value="1"/>
</dbReference>
<dbReference type="Proteomes" id="UP000239936">
    <property type="component" value="Unassembled WGS sequence"/>
</dbReference>
<name>A0A2S7XSP7_9GAMM</name>
<organism evidence="1 2">
    <name type="scientific">Chromatium okenii</name>
    <dbReference type="NCBI Taxonomy" id="61644"/>
    <lineage>
        <taxon>Bacteria</taxon>
        <taxon>Pseudomonadati</taxon>
        <taxon>Pseudomonadota</taxon>
        <taxon>Gammaproteobacteria</taxon>
        <taxon>Chromatiales</taxon>
        <taxon>Chromatiaceae</taxon>
        <taxon>Chromatium</taxon>
    </lineage>
</organism>
<dbReference type="EMBL" id="PPGH01000033">
    <property type="protein sequence ID" value="PQJ96755.1"/>
    <property type="molecule type" value="Genomic_DNA"/>
</dbReference>
<keyword evidence="2" id="KW-1185">Reference proteome</keyword>
<keyword evidence="1" id="KW-0614">Plasmid</keyword>
<proteinExistence type="predicted"/>
<evidence type="ECO:0000313" key="1">
    <source>
        <dbReference type="EMBL" id="PQJ96755.1"/>
    </source>
</evidence>
<accession>A0A2S7XSP7</accession>
<sequence length="317" mass="35508">MTRALPNPPSILSIARSPEATRRNVVADSILSRWGFDKNRHPSAAHLDAVGAAELALVADGEYEAADSDRIYPNDDPVVVSRLGERSKRFNRALNSKDFVSALNDAASIFVTNPAGYDLSHREWCAQTQLVDFRPAATFQVMPLELKKLPSNPFEANQLDRQIVTVEGNDLEVQTVGGFVTFSRQLLKNNRFDLLAETIKSLTAACYRAERNAVLKILLDDDSIEAPEKRLFNSENDAPSIIASGPTFLNTKMRFSPNLPALPLDSELLDYLERRDLRLLSEQNQPTRSYPPHLTKLRQLGIRPSGPDRRRNWADET</sequence>
<reference evidence="1 2" key="1">
    <citation type="submission" date="2018-01" db="EMBL/GenBank/DDBJ databases">
        <title>The complete genome sequence of Chromatium okenii LaCa, a purple sulfur bacterium with a turbulent life.</title>
        <authorList>
            <person name="Luedin S.M."/>
            <person name="Liechti N."/>
            <person name="Storelli N."/>
            <person name="Danza F."/>
            <person name="Wittwer M."/>
            <person name="Pothier J.F."/>
            <person name="Tonolla M.A."/>
        </authorList>
    </citation>
    <scope>NUCLEOTIDE SEQUENCE [LARGE SCALE GENOMIC DNA]</scope>
    <source>
        <strain evidence="1 2">LaCa</strain>
        <plasmid evidence="1">pCok152</plasmid>
    </source>
</reference>
<dbReference type="AlphaFoldDB" id="A0A2S7XSP7"/>
<gene>
    <name evidence="1" type="ORF">CXB77_06015</name>
</gene>
<evidence type="ECO:0000313" key="2">
    <source>
        <dbReference type="Proteomes" id="UP000239936"/>
    </source>
</evidence>
<geneLocation type="plasmid" evidence="1">
    <name>pCok152</name>
</geneLocation>
<comment type="caution">
    <text evidence="1">The sequence shown here is derived from an EMBL/GenBank/DDBJ whole genome shotgun (WGS) entry which is preliminary data.</text>
</comment>
<protein>
    <submittedName>
        <fullName evidence="1">Uncharacterized protein</fullName>
    </submittedName>
</protein>